<dbReference type="STRING" id="59922.P9303_05391"/>
<dbReference type="InterPro" id="IPR002501">
    <property type="entry name" value="PsdUridine_synth_N"/>
</dbReference>
<evidence type="ECO:0000256" key="3">
    <source>
        <dbReference type="ARBA" id="ARBA00022694"/>
    </source>
</evidence>
<evidence type="ECO:0000313" key="8">
    <source>
        <dbReference type="EMBL" id="ABM77291.1"/>
    </source>
</evidence>
<feature type="active site" description="Nucleophile" evidence="5">
    <location>
        <position position="39"/>
    </location>
</feature>
<dbReference type="HAMAP" id="MF_01080">
    <property type="entry name" value="TruB_bact"/>
    <property type="match status" value="1"/>
</dbReference>
<keyword evidence="8" id="KW-0456">Lyase</keyword>
<dbReference type="SUPFAM" id="SSF55120">
    <property type="entry name" value="Pseudouridine synthase"/>
    <property type="match status" value="1"/>
</dbReference>
<dbReference type="Proteomes" id="UP000002274">
    <property type="component" value="Chromosome"/>
</dbReference>
<gene>
    <name evidence="5 8" type="primary">truB</name>
    <name evidence="8" type="ordered locus">P9303_05391</name>
</gene>
<dbReference type="EC" id="5.4.99.25" evidence="5"/>
<dbReference type="KEGG" id="pmf:P9303_05391"/>
<feature type="compositionally biased region" description="Polar residues" evidence="6">
    <location>
        <begin position="268"/>
        <end position="286"/>
    </location>
</feature>
<reference evidence="8 9" key="1">
    <citation type="journal article" date="2007" name="PLoS Genet.">
        <title>Patterns and implications of gene gain and loss in the evolution of Prochlorococcus.</title>
        <authorList>
            <person name="Kettler G.C."/>
            <person name="Martiny A.C."/>
            <person name="Huang K."/>
            <person name="Zucker J."/>
            <person name="Coleman M.L."/>
            <person name="Rodrigue S."/>
            <person name="Chen F."/>
            <person name="Lapidus A."/>
            <person name="Ferriera S."/>
            <person name="Johnson J."/>
            <person name="Steglich C."/>
            <person name="Church G.M."/>
            <person name="Richardson P."/>
            <person name="Chisholm S.W."/>
        </authorList>
    </citation>
    <scope>NUCLEOTIDE SEQUENCE [LARGE SCALE GENOMIC DNA]</scope>
    <source>
        <strain evidence="8 9">MIT 9303</strain>
    </source>
</reference>
<feature type="region of interest" description="Disordered" evidence="6">
    <location>
        <begin position="257"/>
        <end position="290"/>
    </location>
</feature>
<organism evidence="8 9">
    <name type="scientific">Prochlorococcus marinus (strain MIT 9303)</name>
    <dbReference type="NCBI Taxonomy" id="59922"/>
    <lineage>
        <taxon>Bacteria</taxon>
        <taxon>Bacillati</taxon>
        <taxon>Cyanobacteriota</taxon>
        <taxon>Cyanophyceae</taxon>
        <taxon>Synechococcales</taxon>
        <taxon>Prochlorococcaceae</taxon>
        <taxon>Prochlorococcus</taxon>
    </lineage>
</organism>
<dbReference type="AlphaFoldDB" id="A2C731"/>
<dbReference type="HOGENOM" id="CLU_032087_0_0_3"/>
<keyword evidence="3 5" id="KW-0819">tRNA processing</keyword>
<dbReference type="EMBL" id="CP000554">
    <property type="protein sequence ID" value="ABM77291.1"/>
    <property type="molecule type" value="Genomic_DNA"/>
</dbReference>
<dbReference type="GO" id="GO:0160148">
    <property type="term" value="F:tRNA pseudouridine(55) synthase activity"/>
    <property type="evidence" value="ECO:0007669"/>
    <property type="project" value="UniProtKB-EC"/>
</dbReference>
<dbReference type="Gene3D" id="3.30.2350.10">
    <property type="entry name" value="Pseudouridine synthase"/>
    <property type="match status" value="1"/>
</dbReference>
<evidence type="ECO:0000256" key="2">
    <source>
        <dbReference type="ARBA" id="ARBA00005642"/>
    </source>
</evidence>
<name>A2C731_PROM3</name>
<dbReference type="GO" id="GO:0003723">
    <property type="term" value="F:RNA binding"/>
    <property type="evidence" value="ECO:0007669"/>
    <property type="project" value="InterPro"/>
</dbReference>
<dbReference type="GO" id="GO:0016829">
    <property type="term" value="F:lyase activity"/>
    <property type="evidence" value="ECO:0007669"/>
    <property type="project" value="UniProtKB-KW"/>
</dbReference>
<evidence type="ECO:0000256" key="1">
    <source>
        <dbReference type="ARBA" id="ARBA00000385"/>
    </source>
</evidence>
<dbReference type="NCBIfam" id="TIGR00431">
    <property type="entry name" value="TruB"/>
    <property type="match status" value="1"/>
</dbReference>
<comment type="similarity">
    <text evidence="2 5">Belongs to the pseudouridine synthase TruB family. Type 1 subfamily.</text>
</comment>
<dbReference type="Pfam" id="PF01509">
    <property type="entry name" value="TruB_N"/>
    <property type="match status" value="1"/>
</dbReference>
<proteinExistence type="inferred from homology"/>
<dbReference type="CDD" id="cd02573">
    <property type="entry name" value="PseudoU_synth_EcTruB"/>
    <property type="match status" value="1"/>
</dbReference>
<evidence type="ECO:0000256" key="6">
    <source>
        <dbReference type="SAM" id="MobiDB-lite"/>
    </source>
</evidence>
<comment type="catalytic activity">
    <reaction evidence="1 5">
        <text>uridine(55) in tRNA = pseudouridine(55) in tRNA</text>
        <dbReference type="Rhea" id="RHEA:42532"/>
        <dbReference type="Rhea" id="RHEA-COMP:10101"/>
        <dbReference type="Rhea" id="RHEA-COMP:10102"/>
        <dbReference type="ChEBI" id="CHEBI:65314"/>
        <dbReference type="ChEBI" id="CHEBI:65315"/>
        <dbReference type="EC" id="5.4.99.25"/>
    </reaction>
</comment>
<keyword evidence="4 5" id="KW-0413">Isomerase</keyword>
<protein>
    <recommendedName>
        <fullName evidence="5">tRNA pseudouridine synthase B</fullName>
        <ecNumber evidence="5">5.4.99.25</ecNumber>
    </recommendedName>
    <alternativeName>
        <fullName evidence="5">tRNA pseudouridine(55) synthase</fullName>
        <shortName evidence="5">Psi55 synthase</shortName>
    </alternativeName>
    <alternativeName>
        <fullName evidence="5">tRNA pseudouridylate synthase</fullName>
    </alternativeName>
    <alternativeName>
        <fullName evidence="5">tRNA-uridine isomerase</fullName>
    </alternativeName>
</protein>
<accession>A2C731</accession>
<evidence type="ECO:0000256" key="4">
    <source>
        <dbReference type="ARBA" id="ARBA00023235"/>
    </source>
</evidence>
<evidence type="ECO:0000259" key="7">
    <source>
        <dbReference type="Pfam" id="PF01509"/>
    </source>
</evidence>
<evidence type="ECO:0000256" key="5">
    <source>
        <dbReference type="HAMAP-Rule" id="MF_01080"/>
    </source>
</evidence>
<comment type="function">
    <text evidence="5">Responsible for synthesis of pseudouridine from uracil-55 in the psi GC loop of transfer RNAs.</text>
</comment>
<dbReference type="PANTHER" id="PTHR13767">
    <property type="entry name" value="TRNA-PSEUDOURIDINE SYNTHASE"/>
    <property type="match status" value="1"/>
</dbReference>
<dbReference type="InterPro" id="IPR014780">
    <property type="entry name" value="tRNA_psdUridine_synth_TruB"/>
</dbReference>
<dbReference type="GO" id="GO:0031119">
    <property type="term" value="P:tRNA pseudouridine synthesis"/>
    <property type="evidence" value="ECO:0007669"/>
    <property type="project" value="UniProtKB-UniRule"/>
</dbReference>
<sequence length="323" mass="35433">MPFGFVVIDKPAGLTSHDCVSRMRRVFGIKRVGHGGTLDPAVTGVLPIALGHATRLLPYLPGAKSYRGSIQLGQRTSSDDQQGDLISKQAWPELNTAEIEAYLEPFRGRIQQRPPQVSAVHVQGERAYARARRGETMEIPARTITIDCLQLLSWNQQLGQIDFNVHCSSGTYIRSLARDLGELIGCGACLGWLKRTQALGFHEQQAVPLPDRDNPVLTTPPAVLPPLTALAHLPRLQLNEEEQESWSCGRRITAHQDQCQPAPKPLASDQQESDPSQTAPNQTDPSANKPMLVVIDCRGEVAGMAYWEDNATVKPKVVFNARG</sequence>
<evidence type="ECO:0000313" key="9">
    <source>
        <dbReference type="Proteomes" id="UP000002274"/>
    </source>
</evidence>
<dbReference type="PANTHER" id="PTHR13767:SF2">
    <property type="entry name" value="PSEUDOURIDYLATE SYNTHASE TRUB1"/>
    <property type="match status" value="1"/>
</dbReference>
<dbReference type="InterPro" id="IPR020103">
    <property type="entry name" value="PsdUridine_synth_cat_dom_sf"/>
</dbReference>
<feature type="domain" description="Pseudouridine synthase II N-terminal" evidence="7">
    <location>
        <begin position="24"/>
        <end position="173"/>
    </location>
</feature>
<dbReference type="GO" id="GO:1990481">
    <property type="term" value="P:mRNA pseudouridine synthesis"/>
    <property type="evidence" value="ECO:0007669"/>
    <property type="project" value="TreeGrafter"/>
</dbReference>